<protein>
    <recommendedName>
        <fullName evidence="3">Profilin</fullName>
    </recommendedName>
</protein>
<dbReference type="WBParaSite" id="SRDH1_90430.1">
    <property type="protein sequence ID" value="SRDH1_90430.1"/>
    <property type="gene ID" value="SRDH1_90430"/>
</dbReference>
<keyword evidence="1" id="KW-1185">Reference proteome</keyword>
<evidence type="ECO:0000313" key="1">
    <source>
        <dbReference type="Proteomes" id="UP000050792"/>
    </source>
</evidence>
<dbReference type="Proteomes" id="UP000050792">
    <property type="component" value="Unassembled WGS sequence"/>
</dbReference>
<organism evidence="1 2">
    <name type="scientific">Schistosoma rodhaini</name>
    <dbReference type="NCBI Taxonomy" id="6188"/>
    <lineage>
        <taxon>Eukaryota</taxon>
        <taxon>Metazoa</taxon>
        <taxon>Spiralia</taxon>
        <taxon>Lophotrochozoa</taxon>
        <taxon>Platyhelminthes</taxon>
        <taxon>Trematoda</taxon>
        <taxon>Digenea</taxon>
        <taxon>Strigeidida</taxon>
        <taxon>Schistosomatoidea</taxon>
        <taxon>Schistosomatidae</taxon>
        <taxon>Schistosoma</taxon>
    </lineage>
</organism>
<dbReference type="AlphaFoldDB" id="A0AA85GDD7"/>
<proteinExistence type="predicted"/>
<reference evidence="2" key="2">
    <citation type="submission" date="2023-11" db="UniProtKB">
        <authorList>
            <consortium name="WormBaseParasite"/>
        </authorList>
    </citation>
    <scope>IDENTIFICATION</scope>
</reference>
<evidence type="ECO:0008006" key="3">
    <source>
        <dbReference type="Google" id="ProtNLM"/>
    </source>
</evidence>
<reference evidence="1" key="1">
    <citation type="submission" date="2022-06" db="EMBL/GenBank/DDBJ databases">
        <authorList>
            <person name="Berger JAMES D."/>
            <person name="Berger JAMES D."/>
        </authorList>
    </citation>
    <scope>NUCLEOTIDE SEQUENCE [LARGE SCALE GENOMIC DNA]</scope>
</reference>
<sequence>MNNSEIIKANDDITTMKHKKHGKFSRFLSHFKQKSHYDQESKMKVVIPPPTLPISSINPESLETISSINSHSHGCSTISNWFTGKGKENVHDKRSIVKRRKYKEIQGTVIFDQTTSSDVYDRILKNSILGTRLVKKAVICNRRSGAINAYGPEDFTPSIEQINKFMILSQAERADRAIIDRHFEIAMDSCLYKDVDDETGILLADVVQYYTRPNTNEYNVGKYELCGLLTKNSLLIAIYEIGNRTNDAKQLLIEMRDYFDAQGM</sequence>
<name>A0AA85GDD7_9TREM</name>
<accession>A0AA85GDD7</accession>
<evidence type="ECO:0000313" key="2">
    <source>
        <dbReference type="WBParaSite" id="SRDH1_90430.1"/>
    </source>
</evidence>